<evidence type="ECO:0000259" key="2">
    <source>
        <dbReference type="Pfam" id="PF16472"/>
    </source>
</evidence>
<organism evidence="3 4">
    <name type="scientific">Thermoflexibacter ruber</name>
    <dbReference type="NCBI Taxonomy" id="1003"/>
    <lineage>
        <taxon>Bacteria</taxon>
        <taxon>Pseudomonadati</taxon>
        <taxon>Bacteroidota</taxon>
        <taxon>Cytophagia</taxon>
        <taxon>Cytophagales</taxon>
        <taxon>Thermoflexibacteraceae</taxon>
        <taxon>Thermoflexibacter</taxon>
    </lineage>
</organism>
<dbReference type="OrthoDB" id="9815657at2"/>
<dbReference type="Proteomes" id="UP000199513">
    <property type="component" value="Unassembled WGS sequence"/>
</dbReference>
<comment type="similarity">
    <text evidence="1">Belongs to the TolB family.</text>
</comment>
<dbReference type="PANTHER" id="PTHR36842">
    <property type="entry name" value="PROTEIN TOLB HOMOLOG"/>
    <property type="match status" value="1"/>
</dbReference>
<evidence type="ECO:0000256" key="1">
    <source>
        <dbReference type="ARBA" id="ARBA00009820"/>
    </source>
</evidence>
<dbReference type="InterPro" id="IPR011659">
    <property type="entry name" value="WD40"/>
</dbReference>
<feature type="domain" description="Prolow-density lipoprotein receptor-related protein 1-like beta-propeller" evidence="2">
    <location>
        <begin position="115"/>
        <end position="187"/>
    </location>
</feature>
<dbReference type="Pfam" id="PF07676">
    <property type="entry name" value="PD40"/>
    <property type="match status" value="2"/>
</dbReference>
<keyword evidence="4" id="KW-1185">Reference proteome</keyword>
<evidence type="ECO:0000313" key="4">
    <source>
        <dbReference type="Proteomes" id="UP000199513"/>
    </source>
</evidence>
<dbReference type="STRING" id="1003.SAMN04488541_10152"/>
<proteinExistence type="inferred from homology"/>
<name>A0A1I2FRM2_9BACT</name>
<dbReference type="Pfam" id="PF16472">
    <property type="entry name" value="DUF5050"/>
    <property type="match status" value="1"/>
</dbReference>
<dbReference type="RefSeq" id="WP_091544457.1">
    <property type="nucleotide sequence ID" value="NZ_FONY01000015.1"/>
</dbReference>
<dbReference type="EMBL" id="FONY01000015">
    <property type="protein sequence ID" value="SFF07653.1"/>
    <property type="molecule type" value="Genomic_DNA"/>
</dbReference>
<accession>A0A1I2FRM2</accession>
<reference evidence="3 4" key="1">
    <citation type="submission" date="2016-10" db="EMBL/GenBank/DDBJ databases">
        <authorList>
            <person name="de Groot N.N."/>
        </authorList>
    </citation>
    <scope>NUCLEOTIDE SEQUENCE [LARGE SCALE GENOMIC DNA]</scope>
    <source>
        <strain>GEY</strain>
        <strain evidence="4">DSM 9560</strain>
    </source>
</reference>
<gene>
    <name evidence="3" type="ORF">SAMN04488541_10152</name>
</gene>
<protein>
    <submittedName>
        <fullName evidence="3">TolB protein</fullName>
    </submittedName>
</protein>
<dbReference type="SUPFAM" id="SSF69304">
    <property type="entry name" value="Tricorn protease N-terminal domain"/>
    <property type="match status" value="1"/>
</dbReference>
<evidence type="ECO:0000313" key="3">
    <source>
        <dbReference type="EMBL" id="SFF07653.1"/>
    </source>
</evidence>
<dbReference type="InterPro" id="IPR032485">
    <property type="entry name" value="LRP1-like_beta_prop"/>
</dbReference>
<dbReference type="PANTHER" id="PTHR36842:SF1">
    <property type="entry name" value="PROTEIN TOLB"/>
    <property type="match status" value="1"/>
</dbReference>
<dbReference type="InterPro" id="IPR011042">
    <property type="entry name" value="6-blade_b-propeller_TolB-like"/>
</dbReference>
<dbReference type="AlphaFoldDB" id="A0A1I2FRM2"/>
<sequence length="311" mass="34601">MKITITLALVLTFSGFVYGQFPNTNLIITSIRTGDTEVFIVNPLTGDAFNLTKAPDSEERYPAWSPNGEKIVFTSNREDGKTFQLYIVNKEGKGLKQLTHLPFGSVAYWASWTADGKYIYFNEGNTSSIYRIKPNGTGLQKVAEGRDGNISPDGKKIVFTQQGKKGYGVWVMDASGENRKQIISHESNIGGIAPVWSADGKKIAFSGQDGEYAEIFVCDADGGNLKQLTHLKKISSSPAFSPDGQYLTFRVTDFAYWREEQSRNTAYTQKQADKRPVYLMKADGSEAKIIEVLHYQCAIDGSRAEWQPNKK</sequence>
<dbReference type="Gene3D" id="2.120.10.30">
    <property type="entry name" value="TolB, C-terminal domain"/>
    <property type="match status" value="2"/>
</dbReference>